<feature type="transmembrane region" description="Helical" evidence="2">
    <location>
        <begin position="34"/>
        <end position="50"/>
    </location>
</feature>
<evidence type="ECO:0000256" key="2">
    <source>
        <dbReference type="SAM" id="Phobius"/>
    </source>
</evidence>
<keyword evidence="2" id="KW-1133">Transmembrane helix</keyword>
<keyword evidence="2" id="KW-0812">Transmembrane</keyword>
<reference evidence="3 4" key="1">
    <citation type="submission" date="2019-07" db="EMBL/GenBank/DDBJ databases">
        <title>Genomic Encyclopedia of Type Strains, Phase III (KMG-III): the genomes of soil and plant-associated and newly described type strains.</title>
        <authorList>
            <person name="Whitman W."/>
        </authorList>
    </citation>
    <scope>NUCLEOTIDE SEQUENCE [LARGE SCALE GENOMIC DNA]</scope>
    <source>
        <strain evidence="3 4">BL24</strain>
    </source>
</reference>
<feature type="compositionally biased region" description="Basic and acidic residues" evidence="1">
    <location>
        <begin position="87"/>
        <end position="99"/>
    </location>
</feature>
<evidence type="ECO:0000313" key="4">
    <source>
        <dbReference type="Proteomes" id="UP000323257"/>
    </source>
</evidence>
<comment type="caution">
    <text evidence="3">The sequence shown here is derived from an EMBL/GenBank/DDBJ whole genome shotgun (WGS) entry which is preliminary data.</text>
</comment>
<accession>A0A5S5CGT3</accession>
<gene>
    <name evidence="3" type="ORF">BCM02_102454</name>
</gene>
<evidence type="ECO:0000313" key="3">
    <source>
        <dbReference type="EMBL" id="TYP77888.1"/>
    </source>
</evidence>
<dbReference type="AlphaFoldDB" id="A0A5S5CGT3"/>
<proteinExistence type="predicted"/>
<organism evidence="3 4">
    <name type="scientific">Paenibacillus methanolicus</name>
    <dbReference type="NCBI Taxonomy" id="582686"/>
    <lineage>
        <taxon>Bacteria</taxon>
        <taxon>Bacillati</taxon>
        <taxon>Bacillota</taxon>
        <taxon>Bacilli</taxon>
        <taxon>Bacillales</taxon>
        <taxon>Paenibacillaceae</taxon>
        <taxon>Paenibacillus</taxon>
    </lineage>
</organism>
<keyword evidence="4" id="KW-1185">Reference proteome</keyword>
<evidence type="ECO:0000256" key="1">
    <source>
        <dbReference type="SAM" id="MobiDB-lite"/>
    </source>
</evidence>
<dbReference type="EMBL" id="VNHS01000002">
    <property type="protein sequence ID" value="TYP77888.1"/>
    <property type="molecule type" value="Genomic_DNA"/>
</dbReference>
<keyword evidence="2" id="KW-0472">Membrane</keyword>
<sequence>MSFMPRKMSPLFVAVLVLAGLGLVYQLIFFPGRLLLPVIVLGAIFAAYFYQMRGRRAKPKAKPHMRAQQPAQSKPKTRKTMPFRVIEGGKDDDNLPKYH</sequence>
<protein>
    <submittedName>
        <fullName evidence="3">Uncharacterized protein</fullName>
    </submittedName>
</protein>
<feature type="region of interest" description="Disordered" evidence="1">
    <location>
        <begin position="57"/>
        <end position="99"/>
    </location>
</feature>
<name>A0A5S5CGT3_9BACL</name>
<dbReference type="Proteomes" id="UP000323257">
    <property type="component" value="Unassembled WGS sequence"/>
</dbReference>